<dbReference type="EMBL" id="CP126981">
    <property type="protein sequence ID" value="WIM85827.1"/>
    <property type="molecule type" value="Genomic_DNA"/>
</dbReference>
<proteinExistence type="predicted"/>
<feature type="compositionally biased region" description="Low complexity" evidence="1">
    <location>
        <begin position="28"/>
        <end position="42"/>
    </location>
</feature>
<dbReference type="SUPFAM" id="SSF140453">
    <property type="entry name" value="EsxAB dimer-like"/>
    <property type="match status" value="1"/>
</dbReference>
<organism evidence="2 3">
    <name type="scientific">Candidatus Mycobacterium wuenschmannii</name>
    <dbReference type="NCBI Taxonomy" id="3027808"/>
    <lineage>
        <taxon>Bacteria</taxon>
        <taxon>Bacillati</taxon>
        <taxon>Actinomycetota</taxon>
        <taxon>Actinomycetes</taxon>
        <taxon>Mycobacteriales</taxon>
        <taxon>Mycobacteriaceae</taxon>
        <taxon>Mycobacterium</taxon>
    </lineage>
</organism>
<reference evidence="2 3" key="1">
    <citation type="journal article" date="2023" name="Microbiol. Resour. Announc.">
        <title>Complete Genome Sequence of Mycobacterium wuenschmanii, a novel Nontuberculous Mycobacterium Isolated from a captive population of Amazon Milk Frogs.</title>
        <authorList>
            <person name="Hicks J."/>
            <person name="Zeineldin M."/>
            <person name="Ward H."/>
            <person name="Wuenschmann A."/>
            <person name="Camp P."/>
            <person name="Farrell D."/>
            <person name="Lehman K."/>
            <person name="Thacker T."/>
            <person name="Cuthbert E."/>
        </authorList>
    </citation>
    <scope>NUCLEOTIDE SEQUENCE [LARGE SCALE GENOMIC DNA]</scope>
    <source>
        <strain evidence="2 3">Wuenschmanii</strain>
    </source>
</reference>
<evidence type="ECO:0000313" key="3">
    <source>
        <dbReference type="Proteomes" id="UP001236585"/>
    </source>
</evidence>
<protein>
    <submittedName>
        <fullName evidence="2">WXG100 family type VII secretion target</fullName>
    </submittedName>
</protein>
<dbReference type="RefSeq" id="WP_285184884.1">
    <property type="nucleotide sequence ID" value="NZ_CP126981.1"/>
</dbReference>
<name>A0ABY8VT44_9MYCO</name>
<feature type="region of interest" description="Disordered" evidence="1">
    <location>
        <begin position="1"/>
        <end position="44"/>
    </location>
</feature>
<dbReference type="InterPro" id="IPR010310">
    <property type="entry name" value="T7SS_ESAT-6-like"/>
</dbReference>
<accession>A0ABY8VT44</accession>
<dbReference type="InterPro" id="IPR036689">
    <property type="entry name" value="ESAT-6-like_sf"/>
</dbReference>
<gene>
    <name evidence="2" type="ORF">PT015_12795</name>
</gene>
<sequence length="109" mass="11793">MADNVWLKPHEVSQAANDMADHGETLMSSHQSSHSEASGAHAGWVGSSAGALAGLLDDWQTAGTEHFHRIGNHSCDMHVTVAEFTLLDQHSTQRLERLNATHGETPPMQ</sequence>
<evidence type="ECO:0000313" key="2">
    <source>
        <dbReference type="EMBL" id="WIM85827.1"/>
    </source>
</evidence>
<dbReference type="Pfam" id="PF06013">
    <property type="entry name" value="WXG100"/>
    <property type="match status" value="1"/>
</dbReference>
<keyword evidence="3" id="KW-1185">Reference proteome</keyword>
<dbReference type="Gene3D" id="1.10.287.1060">
    <property type="entry name" value="ESAT-6-like"/>
    <property type="match status" value="1"/>
</dbReference>
<evidence type="ECO:0000256" key="1">
    <source>
        <dbReference type="SAM" id="MobiDB-lite"/>
    </source>
</evidence>
<dbReference type="Proteomes" id="UP001236585">
    <property type="component" value="Chromosome"/>
</dbReference>